<protein>
    <submittedName>
        <fullName evidence="1">Uncharacterized protein</fullName>
    </submittedName>
</protein>
<reference evidence="1" key="2">
    <citation type="submission" date="2021-10" db="EMBL/GenBank/DDBJ databases">
        <authorList>
            <person name="Piombo E."/>
        </authorList>
    </citation>
    <scope>NUCLEOTIDE SEQUENCE</scope>
</reference>
<evidence type="ECO:0000313" key="1">
    <source>
        <dbReference type="EMBL" id="CAG9942745.1"/>
    </source>
</evidence>
<proteinExistence type="predicted"/>
<comment type="caution">
    <text evidence="1">The sequence shown here is derived from an EMBL/GenBank/DDBJ whole genome shotgun (WGS) entry which is preliminary data.</text>
</comment>
<name>A0ACA9TP77_BIOOC</name>
<reference evidence="1" key="1">
    <citation type="submission" date="2020-04" db="EMBL/GenBank/DDBJ databases">
        <authorList>
            <person name="Broberg M."/>
        </authorList>
    </citation>
    <scope>NUCLEOTIDE SEQUENCE</scope>
</reference>
<sequence length="447" mass="49397">MSEDTIQIVATHNSLKGRPSYPLGQDEATTAPLTPTEQLVANKLRRKIDIRILPVVFIVYIMNFVDRTNYASARLQGLEEDLSLSETEYQAEAPFFPGVMFALSKWYTRDELAFRMAIFFSGNLFAGAFGHLLAAGILGGIGHALGLTPWQWLYIIEGAITVTLGVAVYFVLPDFPETWKSLSSEEYEVATRRLAVEATEADVDEAGFGAQIKGLKLALTDVKTYLFAVAQMSVLACGGLLNYFPSITATLGYSHFTTLLLCAPPHIFAIVWILIHAWLSDRLRTRFWFFIYPTPLIIIGFVLLLTTNGIGPRYFSLFLVQGANLMGSTTFAWVASSIPRPPAKRAAAIAIVNSCASLASVWTPFIYFGPKYELAMEVNIGLAVLASILAVALRFVLVKSNKELARIEDTKISLSEKELVKVQKIADVEGVSLDTARKMHKGFRYVI</sequence>
<dbReference type="EMBL" id="CADEHS020000006">
    <property type="protein sequence ID" value="CAG9942745.1"/>
    <property type="molecule type" value="Genomic_DNA"/>
</dbReference>
<evidence type="ECO:0000313" key="2">
    <source>
        <dbReference type="Proteomes" id="UP000836387"/>
    </source>
</evidence>
<keyword evidence="2" id="KW-1185">Reference proteome</keyword>
<accession>A0ACA9TP77</accession>
<dbReference type="Proteomes" id="UP000836387">
    <property type="component" value="Unassembled WGS sequence"/>
</dbReference>
<gene>
    <name evidence="1" type="ORF">CRV2_00009684</name>
</gene>
<organism evidence="1 2">
    <name type="scientific">Clonostachys rosea f. rosea IK726</name>
    <dbReference type="NCBI Taxonomy" id="1349383"/>
    <lineage>
        <taxon>Eukaryota</taxon>
        <taxon>Fungi</taxon>
        <taxon>Dikarya</taxon>
        <taxon>Ascomycota</taxon>
        <taxon>Pezizomycotina</taxon>
        <taxon>Sordariomycetes</taxon>
        <taxon>Hypocreomycetidae</taxon>
        <taxon>Hypocreales</taxon>
        <taxon>Bionectriaceae</taxon>
        <taxon>Clonostachys</taxon>
    </lineage>
</organism>